<accession>A0A449A9L0</accession>
<evidence type="ECO:0000313" key="2">
    <source>
        <dbReference type="EMBL" id="VEU60938.1"/>
    </source>
</evidence>
<name>A0A449A9L0_9BACT</name>
<dbReference type="EMBL" id="LR214970">
    <property type="protein sequence ID" value="VEU60938.1"/>
    <property type="molecule type" value="Genomic_DNA"/>
</dbReference>
<proteinExistence type="predicted"/>
<feature type="coiled-coil region" evidence="1">
    <location>
        <begin position="38"/>
        <end position="65"/>
    </location>
</feature>
<dbReference type="Proteomes" id="UP000290942">
    <property type="component" value="Chromosome"/>
</dbReference>
<protein>
    <recommendedName>
        <fullName evidence="4">Lipoprotein</fullName>
    </recommendedName>
</protein>
<gene>
    <name evidence="2" type="ORF">NCTC10122_00533</name>
</gene>
<dbReference type="PROSITE" id="PS51257">
    <property type="entry name" value="PROKAR_LIPOPROTEIN"/>
    <property type="match status" value="1"/>
</dbReference>
<keyword evidence="1" id="KW-0175">Coiled coil</keyword>
<reference evidence="2 3" key="1">
    <citation type="submission" date="2019-01" db="EMBL/GenBank/DDBJ databases">
        <authorList>
            <consortium name="Pathogen Informatics"/>
        </authorList>
    </citation>
    <scope>NUCLEOTIDE SEQUENCE [LARGE SCALE GENOMIC DNA]</scope>
    <source>
        <strain evidence="2 3">NCTC10122</strain>
    </source>
</reference>
<evidence type="ECO:0008006" key="4">
    <source>
        <dbReference type="Google" id="ProtNLM"/>
    </source>
</evidence>
<dbReference type="RefSeq" id="WP_129687797.1">
    <property type="nucleotide sequence ID" value="NZ_LR214970.1"/>
</dbReference>
<sequence length="206" mass="24610">MKNKFALKRSVKLKICSISIFFSTFISISCSNNKANLKTKYSQNLHELYKMYNELQNEVKQYYLNDDNPHTFVLNEIYQNIEFIKQNESNADLNLQQKTLAKIQFNITWIKTQRQIKTQEVLDNFQKMELFYNVLISENIYENNWMIKKYEQIINLSTKIDEFLNHPGQITDPKSKTIDKYNVFIVQINELLKTLKKESLDNKINK</sequence>
<evidence type="ECO:0000256" key="1">
    <source>
        <dbReference type="SAM" id="Coils"/>
    </source>
</evidence>
<organism evidence="2 3">
    <name type="scientific">Mycoplasmopsis bovigenitalium</name>
    <dbReference type="NCBI Taxonomy" id="2112"/>
    <lineage>
        <taxon>Bacteria</taxon>
        <taxon>Bacillati</taxon>
        <taxon>Mycoplasmatota</taxon>
        <taxon>Mycoplasmoidales</taxon>
        <taxon>Metamycoplasmataceae</taxon>
        <taxon>Mycoplasmopsis</taxon>
    </lineage>
</organism>
<dbReference type="AlphaFoldDB" id="A0A449A9L0"/>
<evidence type="ECO:0000313" key="3">
    <source>
        <dbReference type="Proteomes" id="UP000290942"/>
    </source>
</evidence>